<dbReference type="Gene3D" id="3.40.50.1460">
    <property type="match status" value="1"/>
</dbReference>
<dbReference type="GO" id="GO:0004197">
    <property type="term" value="F:cysteine-type endopeptidase activity"/>
    <property type="evidence" value="ECO:0007669"/>
    <property type="project" value="InterPro"/>
</dbReference>
<dbReference type="GO" id="GO:0006508">
    <property type="term" value="P:proteolysis"/>
    <property type="evidence" value="ECO:0007669"/>
    <property type="project" value="InterPro"/>
</dbReference>
<organism evidence="3 4">
    <name type="scientific">Roseinatronobacter bogoriensis subsp. barguzinensis</name>
    <dbReference type="NCBI Taxonomy" id="441209"/>
    <lineage>
        <taxon>Bacteria</taxon>
        <taxon>Pseudomonadati</taxon>
        <taxon>Pseudomonadota</taxon>
        <taxon>Alphaproteobacteria</taxon>
        <taxon>Rhodobacterales</taxon>
        <taxon>Paracoccaceae</taxon>
        <taxon>Roseinatronobacter</taxon>
    </lineage>
</organism>
<keyword evidence="4" id="KW-1185">Reference proteome</keyword>
<dbReference type="PROSITE" id="PS50208">
    <property type="entry name" value="CASPASE_P20"/>
    <property type="match status" value="1"/>
</dbReference>
<protein>
    <recommendedName>
        <fullName evidence="2">Caspase family p20 domain-containing protein</fullName>
    </recommendedName>
</protein>
<accession>A0A2K8KJ60</accession>
<dbReference type="KEGG" id="rbg:BG454_10620"/>
<dbReference type="InterPro" id="IPR036365">
    <property type="entry name" value="PGBD-like_sf"/>
</dbReference>
<feature type="signal peptide" evidence="1">
    <location>
        <begin position="1"/>
        <end position="21"/>
    </location>
</feature>
<dbReference type="SUPFAM" id="SSF52129">
    <property type="entry name" value="Caspase-like"/>
    <property type="match status" value="1"/>
</dbReference>
<dbReference type="OrthoDB" id="8092964at2"/>
<dbReference type="SUPFAM" id="SSF47090">
    <property type="entry name" value="PGBD-like"/>
    <property type="match status" value="2"/>
</dbReference>
<dbReference type="InterPro" id="IPR002477">
    <property type="entry name" value="Peptidoglycan-bd-like"/>
</dbReference>
<dbReference type="InterPro" id="IPR036366">
    <property type="entry name" value="PGBDSf"/>
</dbReference>
<evidence type="ECO:0000313" key="4">
    <source>
        <dbReference type="Proteomes" id="UP000228948"/>
    </source>
</evidence>
<evidence type="ECO:0000313" key="3">
    <source>
        <dbReference type="EMBL" id="ATX66210.1"/>
    </source>
</evidence>
<keyword evidence="1" id="KW-0732">Signal</keyword>
<feature type="domain" description="Caspase family p20" evidence="2">
    <location>
        <begin position="21"/>
        <end position="96"/>
    </location>
</feature>
<dbReference type="Gene3D" id="1.10.101.10">
    <property type="entry name" value="PGBD-like superfamily/PGBD"/>
    <property type="match status" value="2"/>
</dbReference>
<feature type="chain" id="PRO_5014745884" description="Caspase family p20 domain-containing protein" evidence="1">
    <location>
        <begin position="22"/>
        <end position="550"/>
    </location>
</feature>
<dbReference type="Pfam" id="PF01471">
    <property type="entry name" value="PG_binding_1"/>
    <property type="match status" value="2"/>
</dbReference>
<dbReference type="STRING" id="441209.GCA_001870665_01901"/>
<evidence type="ECO:0000259" key="2">
    <source>
        <dbReference type="PROSITE" id="PS50208"/>
    </source>
</evidence>
<dbReference type="Proteomes" id="UP000228948">
    <property type="component" value="Chromosome"/>
</dbReference>
<sequence>MKMRRLIPVLLLWFLGVQAHASNLALVIGNQDYESLGTARGAAVVAAAGDALEDMGFRVFSGEGLSTEEIRAQLSGMHEDILRDGAERVVVVLAGHFGHSRSGGWFMGSEAEAQGLALADGQGLRLDIVLEIAALASDSAVIWLGDSDGAVALGNGLEAGLPQRLMVPQGVGVVRGRPDQVLDGLRQTLRPGTALSSVVDRNRNLSGEGAIPTLVPFLPEGYAPTARADQRAFAAAQETGTEEAYQAYLDTFPNGQNAQAARAALERIRNSPERLEDALMLTRAERRAIQNDLVVLGYDTRGIDGIFGPGTRGAITNWQRHNELPDTGYLTQDQIFQLARQGADRTLELEAEERARREAEERRDREYWAATGAVGDEAGLRRYLERYPEGIFAGLAGDRLEQIAAEAEEALRSRDLAAWRRARGRDDVAGYEAYLDDWPDGGFADVVRSRLRDLQTDSDGAWPPGRDNAAIRRARAQEQQLGLAEPTRLLIEQRLARLGFDPGPVDGVFDDQTREAIAGAQERFDLQPTGYVNQDLLTMLVSNLFREFFR</sequence>
<gene>
    <name evidence="3" type="ORF">BG454_10620</name>
</gene>
<name>A0A2K8KJ60_9RHOB</name>
<reference evidence="3 4" key="1">
    <citation type="submission" date="2017-11" db="EMBL/GenBank/DDBJ databases">
        <title>Revised Sequence and Annotation of the Rhodobaca barguzinensis strain alga05 Genome.</title>
        <authorList>
            <person name="Kopejtka K."/>
            <person name="Tomasch J.M."/>
            <person name="Bunk B."/>
            <person name="Koblizek M."/>
        </authorList>
    </citation>
    <scope>NUCLEOTIDE SEQUENCE [LARGE SCALE GENOMIC DNA]</scope>
    <source>
        <strain evidence="4">alga05</strain>
    </source>
</reference>
<dbReference type="EMBL" id="CP024899">
    <property type="protein sequence ID" value="ATX66210.1"/>
    <property type="molecule type" value="Genomic_DNA"/>
</dbReference>
<dbReference type="InterPro" id="IPR001309">
    <property type="entry name" value="Pept_C14_p20"/>
</dbReference>
<dbReference type="InterPro" id="IPR029030">
    <property type="entry name" value="Caspase-like_dom_sf"/>
</dbReference>
<proteinExistence type="predicted"/>
<dbReference type="AlphaFoldDB" id="A0A2K8KJ60"/>
<evidence type="ECO:0000256" key="1">
    <source>
        <dbReference type="SAM" id="SignalP"/>
    </source>
</evidence>